<sequence>MLGLDGAGKTQLLYRLKTKKYMITNPTIGFNVETIYLQHKRPVTVWDVGGQKRLRFLWIHYLQNTQLVMYIIDSTDRDFARLQQCRYELHKLLHYQELDNIPFMILFNKNDLPNAMNDEEIQENFNLSVDLQYIVTTHKILVIKTTAASNKSVQDIIKKLKNVIIEQQK</sequence>
<evidence type="ECO:0000313" key="15">
    <source>
        <dbReference type="Proteomes" id="UP001642409"/>
    </source>
</evidence>
<evidence type="ECO:0000256" key="2">
    <source>
        <dbReference type="ARBA" id="ARBA00010290"/>
    </source>
</evidence>
<evidence type="ECO:0000256" key="5">
    <source>
        <dbReference type="ARBA" id="ARBA00022741"/>
    </source>
</evidence>
<organism evidence="13">
    <name type="scientific">Hexamita inflata</name>
    <dbReference type="NCBI Taxonomy" id="28002"/>
    <lineage>
        <taxon>Eukaryota</taxon>
        <taxon>Metamonada</taxon>
        <taxon>Diplomonadida</taxon>
        <taxon>Hexamitidae</taxon>
        <taxon>Hexamitinae</taxon>
        <taxon>Hexamita</taxon>
    </lineage>
</organism>
<dbReference type="AlphaFoldDB" id="A0AA86NRL2"/>
<feature type="binding site" evidence="11">
    <location>
        <begin position="108"/>
        <end position="111"/>
    </location>
    <ligand>
        <name>GTP</name>
        <dbReference type="ChEBI" id="CHEBI:37565"/>
    </ligand>
</feature>
<evidence type="ECO:0000256" key="10">
    <source>
        <dbReference type="ARBA" id="ARBA00023288"/>
    </source>
</evidence>
<keyword evidence="4" id="KW-0519">Myristate</keyword>
<feature type="binding site" evidence="11">
    <location>
        <begin position="3"/>
        <end position="10"/>
    </location>
    <ligand>
        <name>GTP</name>
        <dbReference type="ChEBI" id="CHEBI:37565"/>
    </ligand>
</feature>
<reference evidence="14 15" key="2">
    <citation type="submission" date="2024-07" db="EMBL/GenBank/DDBJ databases">
        <authorList>
            <person name="Akdeniz Z."/>
        </authorList>
    </citation>
    <scope>NUCLEOTIDE SEQUENCE [LARGE SCALE GENOMIC DNA]</scope>
</reference>
<dbReference type="EMBL" id="CATOUU010000318">
    <property type="protein sequence ID" value="CAI9924638.1"/>
    <property type="molecule type" value="Genomic_DNA"/>
</dbReference>
<keyword evidence="3" id="KW-0813">Transport</keyword>
<dbReference type="InterPro" id="IPR006689">
    <property type="entry name" value="Small_GTPase_ARF/SAR"/>
</dbReference>
<protein>
    <submittedName>
        <fullName evidence="13">ADP-ribosylation factor</fullName>
    </submittedName>
    <submittedName>
        <fullName evidence="14">ADP-ribosylation_factor</fullName>
    </submittedName>
</protein>
<evidence type="ECO:0000313" key="14">
    <source>
        <dbReference type="EMBL" id="CAL6109911.1"/>
    </source>
</evidence>
<comment type="subcellular location">
    <subcellularLocation>
        <location evidence="1">Golgi apparatus</location>
    </subcellularLocation>
</comment>
<evidence type="ECO:0000256" key="1">
    <source>
        <dbReference type="ARBA" id="ARBA00004555"/>
    </source>
</evidence>
<dbReference type="Gene3D" id="3.40.50.300">
    <property type="entry name" value="P-loop containing nucleotide triphosphate hydrolases"/>
    <property type="match status" value="1"/>
</dbReference>
<dbReference type="GO" id="GO:0015031">
    <property type="term" value="P:protein transport"/>
    <property type="evidence" value="ECO:0007669"/>
    <property type="project" value="UniProtKB-KW"/>
</dbReference>
<evidence type="ECO:0000256" key="8">
    <source>
        <dbReference type="ARBA" id="ARBA00023034"/>
    </source>
</evidence>
<reference evidence="13" key="1">
    <citation type="submission" date="2023-06" db="EMBL/GenBank/DDBJ databases">
        <authorList>
            <person name="Kurt Z."/>
        </authorList>
    </citation>
    <scope>NUCLEOTIDE SEQUENCE</scope>
</reference>
<keyword evidence="7" id="KW-0653">Protein transport</keyword>
<dbReference type="PROSITE" id="PS51417">
    <property type="entry name" value="ARF"/>
    <property type="match status" value="1"/>
</dbReference>
<keyword evidence="15" id="KW-1185">Reference proteome</keyword>
<dbReference type="PANTHER" id="PTHR11711">
    <property type="entry name" value="ADP RIBOSYLATION FACTOR-RELATED"/>
    <property type="match status" value="1"/>
</dbReference>
<dbReference type="EMBL" id="CAXDID020000678">
    <property type="protein sequence ID" value="CAL6109911.1"/>
    <property type="molecule type" value="Genomic_DNA"/>
</dbReference>
<feature type="binding site" evidence="12">
    <location>
        <position position="27"/>
    </location>
    <ligand>
        <name>Mg(2+)</name>
        <dbReference type="ChEBI" id="CHEBI:18420"/>
    </ligand>
</feature>
<dbReference type="SMART" id="SM00177">
    <property type="entry name" value="ARF"/>
    <property type="match status" value="1"/>
</dbReference>
<evidence type="ECO:0000313" key="13">
    <source>
        <dbReference type="EMBL" id="CAI9924638.1"/>
    </source>
</evidence>
<keyword evidence="5 11" id="KW-0547">Nucleotide-binding</keyword>
<keyword evidence="12" id="KW-0460">Magnesium</keyword>
<dbReference type="GO" id="GO:0005794">
    <property type="term" value="C:Golgi apparatus"/>
    <property type="evidence" value="ECO:0007669"/>
    <property type="project" value="UniProtKB-SubCell"/>
</dbReference>
<evidence type="ECO:0000256" key="4">
    <source>
        <dbReference type="ARBA" id="ARBA00022707"/>
    </source>
</evidence>
<dbReference type="InterPro" id="IPR005225">
    <property type="entry name" value="Small_GTP-bd"/>
</dbReference>
<proteinExistence type="inferred from homology"/>
<dbReference type="NCBIfam" id="TIGR00231">
    <property type="entry name" value="small_GTP"/>
    <property type="match status" value="1"/>
</dbReference>
<dbReference type="GO" id="GO:0046872">
    <property type="term" value="F:metal ion binding"/>
    <property type="evidence" value="ECO:0007669"/>
    <property type="project" value="UniProtKB-KW"/>
</dbReference>
<evidence type="ECO:0000256" key="9">
    <source>
        <dbReference type="ARBA" id="ARBA00023134"/>
    </source>
</evidence>
<gene>
    <name evidence="13" type="ORF">HINF_LOCUS12283</name>
    <name evidence="14" type="ORF">HINF_LOCUS75668</name>
</gene>
<dbReference type="InterPro" id="IPR024156">
    <property type="entry name" value="Small_GTPase_ARF"/>
</dbReference>
<accession>A0AA86NRL2</accession>
<dbReference type="InterPro" id="IPR027417">
    <property type="entry name" value="P-loop_NTPase"/>
</dbReference>
<dbReference type="GO" id="GO:0005525">
    <property type="term" value="F:GTP binding"/>
    <property type="evidence" value="ECO:0007669"/>
    <property type="project" value="UniProtKB-KW"/>
</dbReference>
<keyword evidence="9 11" id="KW-0342">GTP-binding</keyword>
<evidence type="ECO:0000256" key="12">
    <source>
        <dbReference type="PIRSR" id="PIRSR606689-2"/>
    </source>
</evidence>
<feature type="binding site" evidence="11">
    <location>
        <position position="50"/>
    </location>
    <ligand>
        <name>GTP</name>
        <dbReference type="ChEBI" id="CHEBI:37565"/>
    </ligand>
</feature>
<dbReference type="CDD" id="cd00878">
    <property type="entry name" value="Arf_Arl"/>
    <property type="match status" value="1"/>
</dbReference>
<dbReference type="SMART" id="SM00178">
    <property type="entry name" value="SAR"/>
    <property type="match status" value="1"/>
</dbReference>
<keyword evidence="6" id="KW-0931">ER-Golgi transport</keyword>
<evidence type="ECO:0000256" key="6">
    <source>
        <dbReference type="ARBA" id="ARBA00022892"/>
    </source>
</evidence>
<keyword evidence="10" id="KW-0449">Lipoprotein</keyword>
<comment type="similarity">
    <text evidence="2">Belongs to the small GTPase superfamily. Arf family.</text>
</comment>
<comment type="caution">
    <text evidence="13">The sequence shown here is derived from an EMBL/GenBank/DDBJ whole genome shotgun (WGS) entry which is preliminary data.</text>
</comment>
<evidence type="ECO:0000256" key="3">
    <source>
        <dbReference type="ARBA" id="ARBA00022448"/>
    </source>
</evidence>
<dbReference type="FunFam" id="3.40.50.300:FF:003500">
    <property type="entry name" value="ADP-ribosylation factor 1"/>
    <property type="match status" value="1"/>
</dbReference>
<feature type="binding site" evidence="12">
    <location>
        <position position="10"/>
    </location>
    <ligand>
        <name>Mg(2+)</name>
        <dbReference type="ChEBI" id="CHEBI:18420"/>
    </ligand>
</feature>
<keyword evidence="12" id="KW-0479">Metal-binding</keyword>
<evidence type="ECO:0000256" key="11">
    <source>
        <dbReference type="PIRSR" id="PIRSR606689-1"/>
    </source>
</evidence>
<dbReference type="SMART" id="SM00175">
    <property type="entry name" value="RAB"/>
    <property type="match status" value="1"/>
</dbReference>
<name>A0AA86NRL2_9EUKA</name>
<dbReference type="GO" id="GO:0016192">
    <property type="term" value="P:vesicle-mediated transport"/>
    <property type="evidence" value="ECO:0007669"/>
    <property type="project" value="UniProtKB-KW"/>
</dbReference>
<dbReference type="Proteomes" id="UP001642409">
    <property type="component" value="Unassembled WGS sequence"/>
</dbReference>
<dbReference type="GO" id="GO:0003924">
    <property type="term" value="F:GTPase activity"/>
    <property type="evidence" value="ECO:0007669"/>
    <property type="project" value="InterPro"/>
</dbReference>
<keyword evidence="8" id="KW-0333">Golgi apparatus</keyword>
<dbReference type="Pfam" id="PF00025">
    <property type="entry name" value="Arf"/>
    <property type="match status" value="1"/>
</dbReference>
<evidence type="ECO:0000256" key="7">
    <source>
        <dbReference type="ARBA" id="ARBA00022927"/>
    </source>
</evidence>
<dbReference type="SUPFAM" id="SSF52540">
    <property type="entry name" value="P-loop containing nucleoside triphosphate hydrolases"/>
    <property type="match status" value="1"/>
</dbReference>